<dbReference type="GO" id="GO:0005829">
    <property type="term" value="C:cytosol"/>
    <property type="evidence" value="ECO:0007669"/>
    <property type="project" value="TreeGrafter"/>
</dbReference>
<comment type="subcellular location">
    <subcellularLocation>
        <location evidence="2">Cytoplasm</location>
    </subcellularLocation>
</comment>
<comment type="function">
    <text evidence="2">One of several proteins that assist in the late maturation steps of the functional core of the 30S ribosomal subunit. Associates with free 30S ribosomal subunits (but not with 30S subunits that are part of 70S ribosomes or polysomes). Required for efficient processing of 16S rRNA. May interact with the 5'-terminal helix region of 16S rRNA.</text>
</comment>
<keyword evidence="2" id="KW-0963">Cytoplasm</keyword>
<accession>A0A432VX62</accession>
<dbReference type="Gene3D" id="3.30.300.20">
    <property type="match status" value="1"/>
</dbReference>
<evidence type="ECO:0000256" key="1">
    <source>
        <dbReference type="ARBA" id="ARBA00022517"/>
    </source>
</evidence>
<evidence type="ECO:0000313" key="4">
    <source>
        <dbReference type="Proteomes" id="UP000288395"/>
    </source>
</evidence>
<comment type="similarity">
    <text evidence="2">Belongs to the RbfA family.</text>
</comment>
<keyword evidence="4" id="KW-1185">Reference proteome</keyword>
<evidence type="ECO:0000256" key="2">
    <source>
        <dbReference type="HAMAP-Rule" id="MF_00003"/>
    </source>
</evidence>
<reference evidence="4" key="1">
    <citation type="journal article" date="2018" name="Front. Microbiol.">
        <title>Genome-Based Analysis Reveals the Taxonomy and Diversity of the Family Idiomarinaceae.</title>
        <authorList>
            <person name="Liu Y."/>
            <person name="Lai Q."/>
            <person name="Shao Z."/>
        </authorList>
    </citation>
    <scope>NUCLEOTIDE SEQUENCE [LARGE SCALE GENOMIC DNA]</scope>
    <source>
        <strain evidence="4">GBPy7</strain>
    </source>
</reference>
<dbReference type="SUPFAM" id="SSF89919">
    <property type="entry name" value="Ribosome-binding factor A, RbfA"/>
    <property type="match status" value="1"/>
</dbReference>
<organism evidence="3 4">
    <name type="scientific">Aliidiomarina iranensis</name>
    <dbReference type="NCBI Taxonomy" id="1434071"/>
    <lineage>
        <taxon>Bacteria</taxon>
        <taxon>Pseudomonadati</taxon>
        <taxon>Pseudomonadota</taxon>
        <taxon>Gammaproteobacteria</taxon>
        <taxon>Alteromonadales</taxon>
        <taxon>Idiomarinaceae</taxon>
        <taxon>Aliidiomarina</taxon>
    </lineage>
</organism>
<dbReference type="InterPro" id="IPR000238">
    <property type="entry name" value="RbfA"/>
</dbReference>
<evidence type="ECO:0000313" key="3">
    <source>
        <dbReference type="EMBL" id="RUO21188.1"/>
    </source>
</evidence>
<dbReference type="Pfam" id="PF02033">
    <property type="entry name" value="RBFA"/>
    <property type="match status" value="1"/>
</dbReference>
<dbReference type="PANTHER" id="PTHR33515:SF1">
    <property type="entry name" value="RIBOSOME-BINDING FACTOR A, CHLOROPLASTIC-RELATED"/>
    <property type="match status" value="1"/>
</dbReference>
<dbReference type="EMBL" id="PIPJ01000003">
    <property type="protein sequence ID" value="RUO21188.1"/>
    <property type="molecule type" value="Genomic_DNA"/>
</dbReference>
<dbReference type="InterPro" id="IPR023799">
    <property type="entry name" value="RbfA_dom_sf"/>
</dbReference>
<gene>
    <name evidence="2 3" type="primary">rbfA</name>
    <name evidence="3" type="ORF">CWE08_06270</name>
</gene>
<keyword evidence="1 2" id="KW-0690">Ribosome biogenesis</keyword>
<dbReference type="GO" id="GO:0030490">
    <property type="term" value="P:maturation of SSU-rRNA"/>
    <property type="evidence" value="ECO:0007669"/>
    <property type="project" value="UniProtKB-UniRule"/>
</dbReference>
<dbReference type="HAMAP" id="MF_00003">
    <property type="entry name" value="RbfA"/>
    <property type="match status" value="1"/>
</dbReference>
<sequence>MKKEYNRTDRFSQQMQREIAMILQREIKDPRVVMPTVNDVEVSKDLAYAKVFVTFLQDDEEQVKTALQVLNDASGYIRSLLGKRIKSRITPNLRFVHDFSLSEGIRMAKLVREAREQDEKKNNQDD</sequence>
<comment type="caution">
    <text evidence="3">The sequence shown here is derived from an EMBL/GenBank/DDBJ whole genome shotgun (WGS) entry which is preliminary data.</text>
</comment>
<dbReference type="OrthoDB" id="307788at2"/>
<dbReference type="GO" id="GO:0043024">
    <property type="term" value="F:ribosomal small subunit binding"/>
    <property type="evidence" value="ECO:0007669"/>
    <property type="project" value="TreeGrafter"/>
</dbReference>
<proteinExistence type="inferred from homology"/>
<dbReference type="Proteomes" id="UP000288395">
    <property type="component" value="Unassembled WGS sequence"/>
</dbReference>
<dbReference type="PANTHER" id="PTHR33515">
    <property type="entry name" value="RIBOSOME-BINDING FACTOR A, CHLOROPLASTIC-RELATED"/>
    <property type="match status" value="1"/>
</dbReference>
<dbReference type="AlphaFoldDB" id="A0A432VX62"/>
<dbReference type="InterPro" id="IPR015946">
    <property type="entry name" value="KH_dom-like_a/b"/>
</dbReference>
<name>A0A432VX62_9GAMM</name>
<comment type="subunit">
    <text evidence="2">Monomer. Binds 30S ribosomal subunits, but not 50S ribosomal subunits or 70S ribosomes.</text>
</comment>
<dbReference type="RefSeq" id="WP_126766810.1">
    <property type="nucleotide sequence ID" value="NZ_PIPJ01000003.1"/>
</dbReference>
<dbReference type="NCBIfam" id="TIGR00082">
    <property type="entry name" value="rbfA"/>
    <property type="match status" value="1"/>
</dbReference>
<protein>
    <recommendedName>
        <fullName evidence="2">Ribosome-binding factor A</fullName>
    </recommendedName>
</protein>